<evidence type="ECO:0000313" key="2">
    <source>
        <dbReference type="EMBL" id="MBC5728927.1"/>
    </source>
</evidence>
<evidence type="ECO:0000313" key="3">
    <source>
        <dbReference type="Proteomes" id="UP000636755"/>
    </source>
</evidence>
<reference evidence="2 3" key="1">
    <citation type="submission" date="2020-08" db="EMBL/GenBank/DDBJ databases">
        <title>Genome public.</title>
        <authorList>
            <person name="Liu C."/>
            <person name="Sun Q."/>
        </authorList>
    </citation>
    <scope>NUCLEOTIDE SEQUENCE [LARGE SCALE GENOMIC DNA]</scope>
    <source>
        <strain evidence="2 3">NSJ-71</strain>
    </source>
</reference>
<feature type="transmembrane region" description="Helical" evidence="1">
    <location>
        <begin position="137"/>
        <end position="158"/>
    </location>
</feature>
<dbReference type="InterPro" id="IPR045407">
    <property type="entry name" value="DUF6512"/>
</dbReference>
<comment type="caution">
    <text evidence="2">The sequence shown here is derived from an EMBL/GenBank/DDBJ whole genome shotgun (WGS) entry which is preliminary data.</text>
</comment>
<proteinExistence type="predicted"/>
<dbReference type="RefSeq" id="WP_186936079.1">
    <property type="nucleotide sequence ID" value="NZ_JACOPS010000005.1"/>
</dbReference>
<keyword evidence="1" id="KW-0472">Membrane</keyword>
<name>A0ABR7HN95_9FIRM</name>
<feature type="transmembrane region" description="Helical" evidence="1">
    <location>
        <begin position="54"/>
        <end position="72"/>
    </location>
</feature>
<keyword evidence="1" id="KW-0812">Transmembrane</keyword>
<sequence length="196" mass="22470">MQKKLMYLEIAGILFIVIMSVFMQNLLDLSGHTLIGVMFGSVNDSIWEIEKTLLFPYLLWAGIELLCIKIPFRKFIVAKAVSLWFFCLSYSAICLLYSLTGAQTHFLPEFTAALICCTLAFFISFRLTVGSKKCEVLFYPAFFMLLLFVVLYCSLTPFPMHNYLFMDRTTGLYGIIPENFDKGAVYLDSFFSLNYS</sequence>
<organism evidence="2 3">
    <name type="scientific">Ruminococcus intestinalis</name>
    <dbReference type="NCBI Taxonomy" id="2763066"/>
    <lineage>
        <taxon>Bacteria</taxon>
        <taxon>Bacillati</taxon>
        <taxon>Bacillota</taxon>
        <taxon>Clostridia</taxon>
        <taxon>Eubacteriales</taxon>
        <taxon>Oscillospiraceae</taxon>
        <taxon>Ruminococcus</taxon>
    </lineage>
</organism>
<gene>
    <name evidence="2" type="ORF">H8R91_10440</name>
</gene>
<feature type="transmembrane region" description="Helical" evidence="1">
    <location>
        <begin position="81"/>
        <end position="100"/>
    </location>
</feature>
<feature type="transmembrane region" description="Helical" evidence="1">
    <location>
        <begin position="106"/>
        <end position="125"/>
    </location>
</feature>
<keyword evidence="3" id="KW-1185">Reference proteome</keyword>
<dbReference type="EMBL" id="JACOPS010000005">
    <property type="protein sequence ID" value="MBC5728927.1"/>
    <property type="molecule type" value="Genomic_DNA"/>
</dbReference>
<dbReference type="Pfam" id="PF20122">
    <property type="entry name" value="DUF6512"/>
    <property type="match status" value="1"/>
</dbReference>
<dbReference type="Proteomes" id="UP000636755">
    <property type="component" value="Unassembled WGS sequence"/>
</dbReference>
<keyword evidence="1" id="KW-1133">Transmembrane helix</keyword>
<feature type="transmembrane region" description="Helical" evidence="1">
    <location>
        <begin position="7"/>
        <end position="27"/>
    </location>
</feature>
<evidence type="ECO:0000256" key="1">
    <source>
        <dbReference type="SAM" id="Phobius"/>
    </source>
</evidence>
<protein>
    <submittedName>
        <fullName evidence="2">Uncharacterized protein</fullName>
    </submittedName>
</protein>
<accession>A0ABR7HN95</accession>